<feature type="domain" description="FAD dependent oxidoreductase" evidence="1">
    <location>
        <begin position="31"/>
        <end position="387"/>
    </location>
</feature>
<evidence type="ECO:0000313" key="2">
    <source>
        <dbReference type="EMBL" id="QHW30839.1"/>
    </source>
</evidence>
<dbReference type="RefSeq" id="WP_162639648.1">
    <property type="nucleotide sequence ID" value="NZ_CP048286.1"/>
</dbReference>
<dbReference type="PANTHER" id="PTHR13847">
    <property type="entry name" value="SARCOSINE DEHYDROGENASE-RELATED"/>
    <property type="match status" value="1"/>
</dbReference>
<protein>
    <submittedName>
        <fullName evidence="2">FAD-binding oxidoreductase</fullName>
    </submittedName>
</protein>
<dbReference type="Gene3D" id="3.50.50.60">
    <property type="entry name" value="FAD/NAD(P)-binding domain"/>
    <property type="match status" value="1"/>
</dbReference>
<evidence type="ECO:0000259" key="1">
    <source>
        <dbReference type="Pfam" id="PF01266"/>
    </source>
</evidence>
<dbReference type="Pfam" id="PF01266">
    <property type="entry name" value="DAO"/>
    <property type="match status" value="1"/>
</dbReference>
<dbReference type="Proteomes" id="UP000479114">
    <property type="component" value="Chromosome"/>
</dbReference>
<dbReference type="InterPro" id="IPR036188">
    <property type="entry name" value="FAD/NAD-bd_sf"/>
</dbReference>
<dbReference type="InterPro" id="IPR006076">
    <property type="entry name" value="FAD-dep_OxRdtase"/>
</dbReference>
<accession>A0A6C0NXB5</accession>
<dbReference type="AlphaFoldDB" id="A0A6C0NXB5"/>
<organism evidence="2 3">
    <name type="scientific">Paenibacillus rhizovicinus</name>
    <dbReference type="NCBI Taxonomy" id="2704463"/>
    <lineage>
        <taxon>Bacteria</taxon>
        <taxon>Bacillati</taxon>
        <taxon>Bacillota</taxon>
        <taxon>Bacilli</taxon>
        <taxon>Bacillales</taxon>
        <taxon>Paenibacillaceae</taxon>
        <taxon>Paenibacillus</taxon>
    </lineage>
</organism>
<dbReference type="SUPFAM" id="SSF51905">
    <property type="entry name" value="FAD/NAD(P)-binding domain"/>
    <property type="match status" value="1"/>
</dbReference>
<dbReference type="KEGG" id="prz:GZH47_08220"/>
<dbReference type="GO" id="GO:0005737">
    <property type="term" value="C:cytoplasm"/>
    <property type="evidence" value="ECO:0007669"/>
    <property type="project" value="TreeGrafter"/>
</dbReference>
<proteinExistence type="predicted"/>
<dbReference type="PANTHER" id="PTHR13847:SF201">
    <property type="entry name" value="PUTATIBE OXIDOREDUCTASE"/>
    <property type="match status" value="1"/>
</dbReference>
<evidence type="ECO:0000313" key="3">
    <source>
        <dbReference type="Proteomes" id="UP000479114"/>
    </source>
</evidence>
<reference evidence="2 3" key="1">
    <citation type="submission" date="2020-02" db="EMBL/GenBank/DDBJ databases">
        <title>Paenibacillus sp. nov., isolated from rhizosphere soil of tomato.</title>
        <authorList>
            <person name="Weon H.-Y."/>
            <person name="Lee S.A."/>
        </authorList>
    </citation>
    <scope>NUCLEOTIDE SEQUENCE [LARGE SCALE GENOMIC DNA]</scope>
    <source>
        <strain evidence="2 3">14171R-81</strain>
    </source>
</reference>
<sequence length="417" mass="45998">MKDLHEGHLYWQTTLPDPNTYPPLEGSIEADAVIIGGGMSGSITGYVLARSGLRTVLLERDLVAGGSSMANTGLLQFCNDIMLKDLIEQIGEADAVTFYRACAKAVNDLSEIAHSLPADTEFYPRSSLYCASSDQDVPGLKREYEALKASGFDVEYWEPDRIGAHFPFRKPGAIVTHGDAEVNPFRFVHTLIDEGSQSFGLRVHEHTDIVSHRTDEAGKHVLKTSSGATVHANHVIYAVGYEPEELRGQLVKAEMNRTSVIVTEPQTDLSPWHGRYLIWETARPYFYTRLTKDGRVIAGGYDEVGTEPLAGRNARDKFSQKLAERVQQLFPSFQVGPAYEWNATFGISRDNLPFIGEDPKWPRVYYCLGYGGNGTVYSMMGAGLIRDLIKGYSNPVASIIGLDRPSLQQSDAPTPSS</sequence>
<dbReference type="Gene3D" id="3.30.9.10">
    <property type="entry name" value="D-Amino Acid Oxidase, subunit A, domain 2"/>
    <property type="match status" value="1"/>
</dbReference>
<dbReference type="EMBL" id="CP048286">
    <property type="protein sequence ID" value="QHW30839.1"/>
    <property type="molecule type" value="Genomic_DNA"/>
</dbReference>
<name>A0A6C0NXB5_9BACL</name>
<gene>
    <name evidence="2" type="ORF">GZH47_08220</name>
</gene>
<keyword evidence="3" id="KW-1185">Reference proteome</keyword>